<evidence type="ECO:0000313" key="9">
    <source>
        <dbReference type="WBParaSite" id="EVEC_0001045701-mRNA-1"/>
    </source>
</evidence>
<feature type="transmembrane region" description="Helical" evidence="8">
    <location>
        <begin position="214"/>
        <end position="232"/>
    </location>
</feature>
<dbReference type="Pfam" id="PF06432">
    <property type="entry name" value="GPI2"/>
    <property type="match status" value="1"/>
</dbReference>
<dbReference type="WBParaSite" id="EVEC_0001045701-mRNA-1">
    <property type="protein sequence ID" value="EVEC_0001045701-mRNA-1"/>
    <property type="gene ID" value="EVEC_0001045701"/>
</dbReference>
<keyword evidence="7 8" id="KW-0472">Membrane</keyword>
<keyword evidence="5 8" id="KW-0812">Transmembrane</keyword>
<dbReference type="AlphaFoldDB" id="A0A0N4VI06"/>
<comment type="similarity">
    <text evidence="3">Belongs to the PIGC family.</text>
</comment>
<feature type="transmembrane region" description="Helical" evidence="8">
    <location>
        <begin position="132"/>
        <end position="151"/>
    </location>
</feature>
<dbReference type="UniPathway" id="UPA00196"/>
<evidence type="ECO:0000256" key="5">
    <source>
        <dbReference type="ARBA" id="ARBA00022692"/>
    </source>
</evidence>
<feature type="transmembrane region" description="Helical" evidence="8">
    <location>
        <begin position="238"/>
        <end position="258"/>
    </location>
</feature>
<feature type="transmembrane region" description="Helical" evidence="8">
    <location>
        <begin position="108"/>
        <end position="126"/>
    </location>
</feature>
<dbReference type="InterPro" id="IPR009450">
    <property type="entry name" value="Plno_GlcNAc_GPI2"/>
</dbReference>
<evidence type="ECO:0000256" key="3">
    <source>
        <dbReference type="ARBA" id="ARBA00008321"/>
    </source>
</evidence>
<feature type="transmembrane region" description="Helical" evidence="8">
    <location>
        <begin position="76"/>
        <end position="96"/>
    </location>
</feature>
<keyword evidence="4" id="KW-0337">GPI-anchor biosynthesis</keyword>
<dbReference type="GO" id="GO:0006506">
    <property type="term" value="P:GPI anchor biosynthetic process"/>
    <property type="evidence" value="ECO:0007669"/>
    <property type="project" value="UniProtKB-UniPathway"/>
</dbReference>
<dbReference type="PANTHER" id="PTHR12982">
    <property type="entry name" value="PHOSPHATIDYLINOSITOL GLYCAN, CLASS C"/>
    <property type="match status" value="1"/>
</dbReference>
<name>A0A0N4VI06_ENTVE</name>
<evidence type="ECO:0000256" key="4">
    <source>
        <dbReference type="ARBA" id="ARBA00022502"/>
    </source>
</evidence>
<keyword evidence="6 8" id="KW-1133">Transmembrane helix</keyword>
<accession>A0A0N4VI06</accession>
<reference evidence="9" key="1">
    <citation type="submission" date="2017-02" db="UniProtKB">
        <authorList>
            <consortium name="WormBaseParasite"/>
        </authorList>
    </citation>
    <scope>IDENTIFICATION</scope>
</reference>
<proteinExistence type="inferred from homology"/>
<evidence type="ECO:0000256" key="7">
    <source>
        <dbReference type="ARBA" id="ARBA00023136"/>
    </source>
</evidence>
<evidence type="ECO:0000256" key="8">
    <source>
        <dbReference type="SAM" id="Phobius"/>
    </source>
</evidence>
<evidence type="ECO:0000256" key="2">
    <source>
        <dbReference type="ARBA" id="ARBA00004687"/>
    </source>
</evidence>
<evidence type="ECO:0000256" key="6">
    <source>
        <dbReference type="ARBA" id="ARBA00022989"/>
    </source>
</evidence>
<sequence length="265" mass="29880">LALCQKHILYEKQPFPDNYAGGAEFLKELKTNMAVVKYTWLEAACGASRVILHENAIVAYMVTFENLMDLPSNSCYALLAVFSVVAVLLYVIHILISGFAISRICDHFYSLITLLLFGYALTPVISTLTTTISTDTIYAMSISLFMFSFIFHDYGLDAAIVSEAFSVNLSLAASVCLVSRIESCEIAFCLLAFSMALFSYWPKLRNRLCQRYDLVSLLMVSMIFPVTLFYLYRTSPPLSAVHLFLNFFIVLVAPWILVKMQPLKR</sequence>
<comment type="subcellular location">
    <subcellularLocation>
        <location evidence="1">Membrane</location>
        <topology evidence="1">Multi-pass membrane protein</topology>
    </subcellularLocation>
</comment>
<evidence type="ECO:0000256" key="1">
    <source>
        <dbReference type="ARBA" id="ARBA00004141"/>
    </source>
</evidence>
<dbReference type="PANTHER" id="PTHR12982:SF0">
    <property type="entry name" value="PHOSPHATIDYLINOSITOL N-ACETYLGLUCOSAMINYLTRANSFERASE SUBUNIT C"/>
    <property type="match status" value="1"/>
</dbReference>
<organism evidence="9">
    <name type="scientific">Enterobius vermicularis</name>
    <name type="common">Human pinworm</name>
    <dbReference type="NCBI Taxonomy" id="51028"/>
    <lineage>
        <taxon>Eukaryota</taxon>
        <taxon>Metazoa</taxon>
        <taxon>Ecdysozoa</taxon>
        <taxon>Nematoda</taxon>
        <taxon>Chromadorea</taxon>
        <taxon>Rhabditida</taxon>
        <taxon>Spirurina</taxon>
        <taxon>Oxyuridomorpha</taxon>
        <taxon>Oxyuroidea</taxon>
        <taxon>Oxyuridae</taxon>
        <taxon>Enterobius</taxon>
    </lineage>
</organism>
<protein>
    <submittedName>
        <fullName evidence="9">Phosphatidylinositol glycan, class C</fullName>
    </submittedName>
</protein>
<comment type="pathway">
    <text evidence="2">Glycolipid biosynthesis; glycosylphosphatidylinositol-anchor biosynthesis.</text>
</comment>
<dbReference type="GO" id="GO:0000506">
    <property type="term" value="C:glycosylphosphatidylinositol-N-acetylglucosaminyltransferase (GPI-GnT) complex"/>
    <property type="evidence" value="ECO:0007669"/>
    <property type="project" value="TreeGrafter"/>
</dbReference>